<evidence type="ECO:0000313" key="8">
    <source>
        <dbReference type="EMBL" id="QTL99578.1"/>
    </source>
</evidence>
<evidence type="ECO:0000256" key="6">
    <source>
        <dbReference type="SAM" id="MobiDB-lite"/>
    </source>
</evidence>
<sequence>MREFFRKNKKILLIASIVLAFILPLFVDNSYYMRVLVNVLIYILLASSLNVINGYSGQFNIGHAGFYCVGAYTAAILATRFGLSLWLLLPLSGLAAALFSMFLGLPTLRLKGIFLAITTLGFSEIIRLTVLNWTSLTRGPMGIPGIPFPKLFSYQITNNTQFYYIILFIVLLMLFITKRILNSRIGRAWIAIREDELAARSMGVETFKYKLLNFAYGTFWAGVAGCFYAFFTSYVSADSFILDEGFSILGMVIVGGQGTLLGPVIGATFLTILPELVRSIAEYRLVIFGAAIVITMLVRPQGIAGSKMLSQKLGRSTKKKVTKNKGGDSNVSTS</sequence>
<feature type="transmembrane region" description="Helical" evidence="7">
    <location>
        <begin position="112"/>
        <end position="131"/>
    </location>
</feature>
<dbReference type="GO" id="GO:0005886">
    <property type="term" value="C:plasma membrane"/>
    <property type="evidence" value="ECO:0007669"/>
    <property type="project" value="UniProtKB-SubCell"/>
</dbReference>
<dbReference type="InterPro" id="IPR043428">
    <property type="entry name" value="LivM-like"/>
</dbReference>
<dbReference type="Pfam" id="PF02653">
    <property type="entry name" value="BPD_transp_2"/>
    <property type="match status" value="1"/>
</dbReference>
<keyword evidence="5 7" id="KW-0472">Membrane</keyword>
<dbReference type="CDD" id="cd06581">
    <property type="entry name" value="TM_PBP1_LivM_like"/>
    <property type="match status" value="1"/>
</dbReference>
<keyword evidence="4 7" id="KW-1133">Transmembrane helix</keyword>
<keyword evidence="9" id="KW-1185">Reference proteome</keyword>
<feature type="transmembrane region" description="Helical" evidence="7">
    <location>
        <begin position="211"/>
        <end position="231"/>
    </location>
</feature>
<proteinExistence type="predicted"/>
<organism evidence="8 9">
    <name type="scientific">Iocasia fonsfrigidae</name>
    <dbReference type="NCBI Taxonomy" id="2682810"/>
    <lineage>
        <taxon>Bacteria</taxon>
        <taxon>Bacillati</taxon>
        <taxon>Bacillota</taxon>
        <taxon>Clostridia</taxon>
        <taxon>Halanaerobiales</taxon>
        <taxon>Halanaerobiaceae</taxon>
        <taxon>Iocasia</taxon>
    </lineage>
</organism>
<evidence type="ECO:0000256" key="4">
    <source>
        <dbReference type="ARBA" id="ARBA00022989"/>
    </source>
</evidence>
<dbReference type="EMBL" id="CP046640">
    <property type="protein sequence ID" value="QTL99578.1"/>
    <property type="molecule type" value="Genomic_DNA"/>
</dbReference>
<protein>
    <submittedName>
        <fullName evidence="8">Branched-chain amino acid ABC transporter permease</fullName>
    </submittedName>
</protein>
<evidence type="ECO:0000256" key="5">
    <source>
        <dbReference type="ARBA" id="ARBA00023136"/>
    </source>
</evidence>
<keyword evidence="2" id="KW-1003">Cell membrane</keyword>
<keyword evidence="3 7" id="KW-0812">Transmembrane</keyword>
<feature type="transmembrane region" description="Helical" evidence="7">
    <location>
        <begin position="162"/>
        <end position="181"/>
    </location>
</feature>
<dbReference type="PANTHER" id="PTHR30482">
    <property type="entry name" value="HIGH-AFFINITY BRANCHED-CHAIN AMINO ACID TRANSPORT SYSTEM PERMEASE"/>
    <property type="match status" value="1"/>
</dbReference>
<evidence type="ECO:0000256" key="1">
    <source>
        <dbReference type="ARBA" id="ARBA00004651"/>
    </source>
</evidence>
<feature type="transmembrane region" description="Helical" evidence="7">
    <location>
        <begin position="251"/>
        <end position="273"/>
    </location>
</feature>
<gene>
    <name evidence="8" type="ORF">GM661_17280</name>
</gene>
<feature type="region of interest" description="Disordered" evidence="6">
    <location>
        <begin position="313"/>
        <end position="334"/>
    </location>
</feature>
<accession>A0A8A7KIF3</accession>
<evidence type="ECO:0000256" key="3">
    <source>
        <dbReference type="ARBA" id="ARBA00022692"/>
    </source>
</evidence>
<dbReference type="RefSeq" id="WP_230867910.1">
    <property type="nucleotide sequence ID" value="NZ_CP046640.1"/>
</dbReference>
<dbReference type="KEGG" id="ifn:GM661_17280"/>
<dbReference type="Proteomes" id="UP000665020">
    <property type="component" value="Chromosome"/>
</dbReference>
<feature type="transmembrane region" description="Helical" evidence="7">
    <location>
        <begin position="12"/>
        <end position="27"/>
    </location>
</feature>
<feature type="transmembrane region" description="Helical" evidence="7">
    <location>
        <begin position="285"/>
        <end position="303"/>
    </location>
</feature>
<feature type="transmembrane region" description="Helical" evidence="7">
    <location>
        <begin position="64"/>
        <end position="81"/>
    </location>
</feature>
<evidence type="ECO:0000256" key="7">
    <source>
        <dbReference type="SAM" id="Phobius"/>
    </source>
</evidence>
<evidence type="ECO:0000313" key="9">
    <source>
        <dbReference type="Proteomes" id="UP000665020"/>
    </source>
</evidence>
<feature type="transmembrane region" description="Helical" evidence="7">
    <location>
        <begin position="87"/>
        <end position="105"/>
    </location>
</feature>
<feature type="transmembrane region" description="Helical" evidence="7">
    <location>
        <begin position="33"/>
        <end position="52"/>
    </location>
</feature>
<evidence type="ECO:0000256" key="2">
    <source>
        <dbReference type="ARBA" id="ARBA00022475"/>
    </source>
</evidence>
<dbReference type="AlphaFoldDB" id="A0A8A7KIF3"/>
<name>A0A8A7KIF3_9FIRM</name>
<dbReference type="InterPro" id="IPR001851">
    <property type="entry name" value="ABC_transp_permease"/>
</dbReference>
<dbReference type="GO" id="GO:0015658">
    <property type="term" value="F:branched-chain amino acid transmembrane transporter activity"/>
    <property type="evidence" value="ECO:0007669"/>
    <property type="project" value="InterPro"/>
</dbReference>
<dbReference type="PANTHER" id="PTHR30482:SF10">
    <property type="entry name" value="HIGH-AFFINITY BRANCHED-CHAIN AMINO ACID TRANSPORT PROTEIN BRAE"/>
    <property type="match status" value="1"/>
</dbReference>
<comment type="subcellular location">
    <subcellularLocation>
        <location evidence="1">Cell membrane</location>
        <topology evidence="1">Multi-pass membrane protein</topology>
    </subcellularLocation>
</comment>
<reference evidence="8" key="1">
    <citation type="submission" date="2019-12" db="EMBL/GenBank/DDBJ databases">
        <authorList>
            <person name="zhang j."/>
            <person name="sun C.M."/>
        </authorList>
    </citation>
    <scope>NUCLEOTIDE SEQUENCE</scope>
    <source>
        <strain evidence="8">NS-1</strain>
    </source>
</reference>